<accession>A0AAJ1SVI0</accession>
<dbReference type="GO" id="GO:0003676">
    <property type="term" value="F:nucleic acid binding"/>
    <property type="evidence" value="ECO:0007669"/>
    <property type="project" value="InterPro"/>
</dbReference>
<gene>
    <name evidence="2" type="ORF">J2S13_000019</name>
</gene>
<name>A0AAJ1SVI0_9BACI</name>
<comment type="caution">
    <text evidence="2">The sequence shown here is derived from an EMBL/GenBank/DDBJ whole genome shotgun (WGS) entry which is preliminary data.</text>
</comment>
<dbReference type="Pfam" id="PF00075">
    <property type="entry name" value="RNase_H"/>
    <property type="match status" value="1"/>
</dbReference>
<dbReference type="EMBL" id="JAUSUC010000001">
    <property type="protein sequence ID" value="MDQ0213625.1"/>
    <property type="molecule type" value="Genomic_DNA"/>
</dbReference>
<dbReference type="SUPFAM" id="SSF53098">
    <property type="entry name" value="Ribonuclease H-like"/>
    <property type="match status" value="1"/>
</dbReference>
<evidence type="ECO:0000313" key="2">
    <source>
        <dbReference type="EMBL" id="MDQ0213625.1"/>
    </source>
</evidence>
<proteinExistence type="predicted"/>
<dbReference type="InterPro" id="IPR002156">
    <property type="entry name" value="RNaseH_domain"/>
</dbReference>
<dbReference type="Gene3D" id="3.30.420.10">
    <property type="entry name" value="Ribonuclease H-like superfamily/Ribonuclease H"/>
    <property type="match status" value="1"/>
</dbReference>
<evidence type="ECO:0000259" key="1">
    <source>
        <dbReference type="PROSITE" id="PS50879"/>
    </source>
</evidence>
<dbReference type="InterPro" id="IPR036397">
    <property type="entry name" value="RNaseH_sf"/>
</dbReference>
<dbReference type="PANTHER" id="PTHR47723">
    <property type="entry name" value="OS05G0353850 PROTEIN"/>
    <property type="match status" value="1"/>
</dbReference>
<dbReference type="RefSeq" id="WP_307255613.1">
    <property type="nucleotide sequence ID" value="NZ_JAUSUC010000001.1"/>
</dbReference>
<keyword evidence="3" id="KW-1185">Reference proteome</keyword>
<dbReference type="InterPro" id="IPR012337">
    <property type="entry name" value="RNaseH-like_sf"/>
</dbReference>
<keyword evidence="2" id="KW-0378">Hydrolase</keyword>
<organism evidence="2 3">
    <name type="scientific">Oikeobacillus pervagus</name>
    <dbReference type="NCBI Taxonomy" id="1325931"/>
    <lineage>
        <taxon>Bacteria</taxon>
        <taxon>Bacillati</taxon>
        <taxon>Bacillota</taxon>
        <taxon>Bacilli</taxon>
        <taxon>Bacillales</taxon>
        <taxon>Bacillaceae</taxon>
        <taxon>Oikeobacillus</taxon>
    </lineage>
</organism>
<dbReference type="Proteomes" id="UP001237207">
    <property type="component" value="Unassembled WGS sequence"/>
</dbReference>
<feature type="domain" description="RNase H type-1" evidence="1">
    <location>
        <begin position="1"/>
        <end position="125"/>
    </location>
</feature>
<dbReference type="CDD" id="cd09279">
    <property type="entry name" value="RNase_HI_like"/>
    <property type="match status" value="1"/>
</dbReference>
<dbReference type="PROSITE" id="PS50879">
    <property type="entry name" value="RNASE_H_1"/>
    <property type="match status" value="1"/>
</dbReference>
<evidence type="ECO:0000313" key="3">
    <source>
        <dbReference type="Proteomes" id="UP001237207"/>
    </source>
</evidence>
<dbReference type="EC" id="3.1.26.4" evidence="2"/>
<dbReference type="InterPro" id="IPR053151">
    <property type="entry name" value="RNase_H-like"/>
</dbReference>
<reference evidence="2" key="1">
    <citation type="submission" date="2023-07" db="EMBL/GenBank/DDBJ databases">
        <title>Genomic Encyclopedia of Type Strains, Phase IV (KMG-IV): sequencing the most valuable type-strain genomes for metagenomic binning, comparative biology and taxonomic classification.</title>
        <authorList>
            <person name="Goeker M."/>
        </authorList>
    </citation>
    <scope>NUCLEOTIDE SEQUENCE</scope>
    <source>
        <strain evidence="2">DSM 23947</strain>
    </source>
</reference>
<dbReference type="PANTHER" id="PTHR47723:SF19">
    <property type="entry name" value="POLYNUCLEOTIDYL TRANSFERASE, RIBONUCLEASE H-LIKE SUPERFAMILY PROTEIN"/>
    <property type="match status" value="1"/>
</dbReference>
<dbReference type="GO" id="GO:0004523">
    <property type="term" value="F:RNA-DNA hybrid ribonuclease activity"/>
    <property type="evidence" value="ECO:0007669"/>
    <property type="project" value="UniProtKB-EC"/>
</dbReference>
<protein>
    <submittedName>
        <fullName evidence="2">Ribonuclease HI</fullName>
        <ecNumber evidence="2">3.1.26.4</ecNumber>
    </submittedName>
</protein>
<dbReference type="AlphaFoldDB" id="A0AAJ1SVI0"/>
<sequence length="132" mass="14779">MYEVYTDGASTGSPGLSGAGIFIKHQGQVERYTIPLGLCDPHEAEFLALLKALEILIEKKAETVSVRSDSQVVVNAVEKEYIHNPNYQPILHSILSHVKQIPLFFIKWIPSKTNHADILAKRAIKLNKETEK</sequence>